<dbReference type="EMBL" id="CP001778">
    <property type="protein sequence ID" value="ADD44914.1"/>
    <property type="molecule type" value="Genomic_DNA"/>
</dbReference>
<evidence type="ECO:0000313" key="7">
    <source>
        <dbReference type="Proteomes" id="UP000000844"/>
    </source>
</evidence>
<protein>
    <submittedName>
        <fullName evidence="6">Heat shock protein 70</fullName>
    </submittedName>
</protein>
<evidence type="ECO:0000256" key="1">
    <source>
        <dbReference type="ARBA" id="ARBA00022741"/>
    </source>
</evidence>
<dbReference type="eggNOG" id="COG0443">
    <property type="taxonomic scope" value="Bacteria"/>
</dbReference>
<evidence type="ECO:0000256" key="4">
    <source>
        <dbReference type="RuleBase" id="RU003322"/>
    </source>
</evidence>
<keyword evidence="2 4" id="KW-0067">ATP-binding</keyword>
<dbReference type="RefSeq" id="WP_013020485.1">
    <property type="nucleotide sequence ID" value="NC_013947.1"/>
</dbReference>
<dbReference type="SUPFAM" id="SSF53067">
    <property type="entry name" value="Actin-like ATPase domain"/>
    <property type="match status" value="2"/>
</dbReference>
<dbReference type="Pfam" id="PF00012">
    <property type="entry name" value="HSP70"/>
    <property type="match status" value="2"/>
</dbReference>
<evidence type="ECO:0000256" key="5">
    <source>
        <dbReference type="SAM" id="MobiDB-lite"/>
    </source>
</evidence>
<dbReference type="OrthoDB" id="9766019at2"/>
<sequence length="565" mass="60015">MTDRLGIDFGTANTVVARWNDATGTGEAIPLSGVEVVRDVGNLQRVVPSLIAYSAVDERRWVGAQVTPALRASDGVRVFRSTKTSVAGRVVDLPRQVGQRRITAARAAADFLGDVMTLARLETGTEAELVLTAPVESFDPYRDWLVREVGADLDRLRIVDEATAAAAGYGAKLKPGDVFGVFDFGAGTLDISVVSVVDPDGPPPSPDARPGADRGSAGGGPPLAAGPADGRRQPTRLSGCGVRVISKVGIDLGGDHIDALLADEVARLTGLAEADASVHNRVFAELLTAAEAAKVALTTAESAVVAAVDPLTGREWRADVSRDRFTSLLRDNDILGRIGRAFRKTLDAAAAKGHPADSLRHLFLVGGSSLLPPVRELLSFQIDPGLLRLDRPLEAVAAGAAAIASGHDPVDFVQHDYAIRHVSQTTGGYEFEPVVPAGTDYPSTEPVASLTIKGVHEGQTRLGLAIYETAHASTRDTAAGLEIMFDTSGGARTVAVSPQRRTELSQVWLNEEQLTFLKAEPPARAGIDRFRLEFHVDAQKRLTVSAFDLERRIWVLDRQPVVGLA</sequence>
<gene>
    <name evidence="6" type="ordered locus">Snas_5280</name>
</gene>
<keyword evidence="6" id="KW-0346">Stress response</keyword>
<organism evidence="6 7">
    <name type="scientific">Stackebrandtia nassauensis (strain DSM 44728 / CIP 108903 / NRRL B-16338 / NBRC 102104 / LLR-40K-21)</name>
    <dbReference type="NCBI Taxonomy" id="446470"/>
    <lineage>
        <taxon>Bacteria</taxon>
        <taxon>Bacillati</taxon>
        <taxon>Actinomycetota</taxon>
        <taxon>Actinomycetes</taxon>
        <taxon>Glycomycetales</taxon>
        <taxon>Glycomycetaceae</taxon>
        <taxon>Stackebrandtia</taxon>
    </lineage>
</organism>
<accession>D3QC25</accession>
<dbReference type="PANTHER" id="PTHR19375">
    <property type="entry name" value="HEAT SHOCK PROTEIN 70KDA"/>
    <property type="match status" value="1"/>
</dbReference>
<dbReference type="Gene3D" id="3.30.420.40">
    <property type="match status" value="3"/>
</dbReference>
<feature type="region of interest" description="Disordered" evidence="5">
    <location>
        <begin position="197"/>
        <end position="236"/>
    </location>
</feature>
<keyword evidence="1 4" id="KW-0547">Nucleotide-binding</keyword>
<name>D3QC25_STANL</name>
<dbReference type="HOGENOM" id="CLU_038461_0_0_11"/>
<dbReference type="Proteomes" id="UP000000844">
    <property type="component" value="Chromosome"/>
</dbReference>
<dbReference type="STRING" id="446470.Snas_5280"/>
<dbReference type="GO" id="GO:0140662">
    <property type="term" value="F:ATP-dependent protein folding chaperone"/>
    <property type="evidence" value="ECO:0007669"/>
    <property type="project" value="InterPro"/>
</dbReference>
<dbReference type="GO" id="GO:0005524">
    <property type="term" value="F:ATP binding"/>
    <property type="evidence" value="ECO:0007669"/>
    <property type="project" value="UniProtKB-KW"/>
</dbReference>
<reference evidence="6 7" key="1">
    <citation type="journal article" date="2009" name="Stand. Genomic Sci.">
        <title>Complete genome sequence of Stackebrandtia nassauensis type strain (LLR-40K-21).</title>
        <authorList>
            <person name="Munk C."/>
            <person name="Lapidus A."/>
            <person name="Copeland A."/>
            <person name="Jando M."/>
            <person name="Mayilraj S."/>
            <person name="Glavina Del Rio T."/>
            <person name="Nolan M."/>
            <person name="Chen F."/>
            <person name="Lucas S."/>
            <person name="Tice H."/>
            <person name="Cheng J.F."/>
            <person name="Han C."/>
            <person name="Detter J.C."/>
            <person name="Bruce D."/>
            <person name="Goodwin L."/>
            <person name="Chain P."/>
            <person name="Pitluck S."/>
            <person name="Goker M."/>
            <person name="Ovchinikova G."/>
            <person name="Pati A."/>
            <person name="Ivanova N."/>
            <person name="Mavromatis K."/>
            <person name="Chen A."/>
            <person name="Palaniappan K."/>
            <person name="Land M."/>
            <person name="Hauser L."/>
            <person name="Chang Y.J."/>
            <person name="Jeffries C.D."/>
            <person name="Bristow J."/>
            <person name="Eisen J.A."/>
            <person name="Markowitz V."/>
            <person name="Hugenholtz P."/>
            <person name="Kyrpides N.C."/>
            <person name="Klenk H.P."/>
        </authorList>
    </citation>
    <scope>NUCLEOTIDE SEQUENCE [LARGE SCALE GENOMIC DNA]</scope>
    <source>
        <strain evidence="7">DSM 44728 / CIP 108903 / NRRL B-16338 / NBRC 102104 / LLR-40K-21</strain>
    </source>
</reference>
<dbReference type="Gene3D" id="3.90.640.10">
    <property type="entry name" value="Actin, Chain A, domain 4"/>
    <property type="match status" value="1"/>
</dbReference>
<dbReference type="InterPro" id="IPR043129">
    <property type="entry name" value="ATPase_NBD"/>
</dbReference>
<evidence type="ECO:0000256" key="3">
    <source>
        <dbReference type="ARBA" id="ARBA00023186"/>
    </source>
</evidence>
<comment type="similarity">
    <text evidence="4">Belongs to the heat shock protein 70 family.</text>
</comment>
<dbReference type="AlphaFoldDB" id="D3QC25"/>
<keyword evidence="7" id="KW-1185">Reference proteome</keyword>
<dbReference type="InterPro" id="IPR029047">
    <property type="entry name" value="HSP70_peptide-bd_sf"/>
</dbReference>
<dbReference type="InterPro" id="IPR013126">
    <property type="entry name" value="Hsp_70_fam"/>
</dbReference>
<proteinExistence type="inferred from homology"/>
<keyword evidence="3" id="KW-0143">Chaperone</keyword>
<dbReference type="KEGG" id="sna:Snas_5280"/>
<evidence type="ECO:0000313" key="6">
    <source>
        <dbReference type="EMBL" id="ADD44914.1"/>
    </source>
</evidence>
<dbReference type="Gene3D" id="2.60.34.10">
    <property type="entry name" value="Substrate Binding Domain Of DNAk, Chain A, domain 1"/>
    <property type="match status" value="1"/>
</dbReference>
<evidence type="ECO:0000256" key="2">
    <source>
        <dbReference type="ARBA" id="ARBA00022840"/>
    </source>
</evidence>